<keyword evidence="1" id="KW-0472">Membrane</keyword>
<keyword evidence="1" id="KW-0812">Transmembrane</keyword>
<evidence type="ECO:0000313" key="3">
    <source>
        <dbReference type="Proteomes" id="UP001141552"/>
    </source>
</evidence>
<accession>A0A9Q0JBN6</accession>
<reference evidence="2" key="2">
    <citation type="journal article" date="2023" name="Plants (Basel)">
        <title>Annotation of the Turnera subulata (Passifloraceae) Draft Genome Reveals the S-Locus Evolved after the Divergence of Turneroideae from Passifloroideae in a Stepwise Manner.</title>
        <authorList>
            <person name="Henning P.M."/>
            <person name="Roalson E.H."/>
            <person name="Mir W."/>
            <person name="McCubbin A.G."/>
            <person name="Shore J.S."/>
        </authorList>
    </citation>
    <scope>NUCLEOTIDE SEQUENCE</scope>
    <source>
        <strain evidence="2">F60SS</strain>
    </source>
</reference>
<sequence>MIILHHLRILRKHAPGIKPLVAMNKCESLCNGSDAIAEARKLVFGDAIAISAETGLGMIVPYETLKPLLEDYMLRFLNSKGAGQPWKEAYCSNLNDYCGLNHLDNKPTKADEGQMAVMHQIANTYKKEYLRLPTTRLNRWLRKLRRFFSFHFNSFTIFTVVVNGTHFICLFRKHSWKDRAAQTKIKYFIQVK</sequence>
<dbReference type="AlphaFoldDB" id="A0A9Q0JBN6"/>
<comment type="caution">
    <text evidence="2">The sequence shown here is derived from an EMBL/GenBank/DDBJ whole genome shotgun (WGS) entry which is preliminary data.</text>
</comment>
<keyword evidence="1" id="KW-1133">Transmembrane helix</keyword>
<reference evidence="2" key="1">
    <citation type="submission" date="2022-02" db="EMBL/GenBank/DDBJ databases">
        <authorList>
            <person name="Henning P.M."/>
            <person name="McCubbin A.G."/>
            <person name="Shore J.S."/>
        </authorList>
    </citation>
    <scope>NUCLEOTIDE SEQUENCE</scope>
    <source>
        <strain evidence="2">F60SS</strain>
        <tissue evidence="2">Leaves</tissue>
    </source>
</reference>
<evidence type="ECO:0000256" key="1">
    <source>
        <dbReference type="SAM" id="Phobius"/>
    </source>
</evidence>
<feature type="transmembrane region" description="Helical" evidence="1">
    <location>
        <begin position="147"/>
        <end position="168"/>
    </location>
</feature>
<name>A0A9Q0JBN6_9ROSI</name>
<protein>
    <submittedName>
        <fullName evidence="2">Uncharacterized protein</fullName>
    </submittedName>
</protein>
<dbReference type="OrthoDB" id="8954335at2759"/>
<dbReference type="PANTHER" id="PTHR43834">
    <property type="entry name" value="GTPASE DER"/>
    <property type="match status" value="1"/>
</dbReference>
<organism evidence="2 3">
    <name type="scientific">Turnera subulata</name>
    <dbReference type="NCBI Taxonomy" id="218843"/>
    <lineage>
        <taxon>Eukaryota</taxon>
        <taxon>Viridiplantae</taxon>
        <taxon>Streptophyta</taxon>
        <taxon>Embryophyta</taxon>
        <taxon>Tracheophyta</taxon>
        <taxon>Spermatophyta</taxon>
        <taxon>Magnoliopsida</taxon>
        <taxon>eudicotyledons</taxon>
        <taxon>Gunneridae</taxon>
        <taxon>Pentapetalae</taxon>
        <taxon>rosids</taxon>
        <taxon>fabids</taxon>
        <taxon>Malpighiales</taxon>
        <taxon>Passifloraceae</taxon>
        <taxon>Turnera</taxon>
    </lineage>
</organism>
<gene>
    <name evidence="2" type="ORF">Tsubulata_036103</name>
</gene>
<dbReference type="EMBL" id="JAKUCV010004576">
    <property type="protein sequence ID" value="KAJ4834930.1"/>
    <property type="molecule type" value="Genomic_DNA"/>
</dbReference>
<dbReference type="Proteomes" id="UP001141552">
    <property type="component" value="Unassembled WGS sequence"/>
</dbReference>
<keyword evidence="3" id="KW-1185">Reference proteome</keyword>
<dbReference type="PANTHER" id="PTHR43834:SF6">
    <property type="entry name" value="GTPASE DER"/>
    <property type="match status" value="1"/>
</dbReference>
<evidence type="ECO:0000313" key="2">
    <source>
        <dbReference type="EMBL" id="KAJ4834930.1"/>
    </source>
</evidence>
<proteinExistence type="predicted"/>